<dbReference type="InterPro" id="IPR050529">
    <property type="entry name" value="CYP450_sterol_14alpha_dmase"/>
</dbReference>
<feature type="transmembrane region" description="Helical" evidence="5">
    <location>
        <begin position="12"/>
        <end position="29"/>
    </location>
</feature>
<name>A0AA39WIL7_9PEZI</name>
<proteinExistence type="inferred from homology"/>
<dbReference type="GO" id="GO:0020037">
    <property type="term" value="F:heme binding"/>
    <property type="evidence" value="ECO:0007669"/>
    <property type="project" value="InterPro"/>
</dbReference>
<dbReference type="GO" id="GO:0005506">
    <property type="term" value="F:iron ion binding"/>
    <property type="evidence" value="ECO:0007669"/>
    <property type="project" value="InterPro"/>
</dbReference>
<dbReference type="GO" id="GO:0016705">
    <property type="term" value="F:oxidoreductase activity, acting on paired donors, with incorporation or reduction of molecular oxygen"/>
    <property type="evidence" value="ECO:0007669"/>
    <property type="project" value="InterPro"/>
</dbReference>
<comment type="caution">
    <text evidence="6">The sequence shown here is derived from an EMBL/GenBank/DDBJ whole genome shotgun (WGS) entry which is preliminary data.</text>
</comment>
<evidence type="ECO:0000256" key="3">
    <source>
        <dbReference type="ARBA" id="ARBA00022723"/>
    </source>
</evidence>
<organism evidence="6 7">
    <name type="scientific">Bombardia bombarda</name>
    <dbReference type="NCBI Taxonomy" id="252184"/>
    <lineage>
        <taxon>Eukaryota</taxon>
        <taxon>Fungi</taxon>
        <taxon>Dikarya</taxon>
        <taxon>Ascomycota</taxon>
        <taxon>Pezizomycotina</taxon>
        <taxon>Sordariomycetes</taxon>
        <taxon>Sordariomycetidae</taxon>
        <taxon>Sordariales</taxon>
        <taxon>Lasiosphaeriaceae</taxon>
        <taxon>Bombardia</taxon>
    </lineage>
</organism>
<keyword evidence="3" id="KW-0479">Metal-binding</keyword>
<dbReference type="GO" id="GO:0008395">
    <property type="term" value="F:steroid hydroxylase activity"/>
    <property type="evidence" value="ECO:0007669"/>
    <property type="project" value="TreeGrafter"/>
</dbReference>
<evidence type="ECO:0000313" key="6">
    <source>
        <dbReference type="EMBL" id="KAK0616091.1"/>
    </source>
</evidence>
<evidence type="ECO:0000256" key="5">
    <source>
        <dbReference type="SAM" id="Phobius"/>
    </source>
</evidence>
<dbReference type="InterPro" id="IPR001128">
    <property type="entry name" value="Cyt_P450"/>
</dbReference>
<evidence type="ECO:0000256" key="4">
    <source>
        <dbReference type="ARBA" id="ARBA00023004"/>
    </source>
</evidence>
<keyword evidence="4" id="KW-0408">Iron</keyword>
<dbReference type="Gene3D" id="1.10.630.10">
    <property type="entry name" value="Cytochrome P450"/>
    <property type="match status" value="1"/>
</dbReference>
<feature type="transmembrane region" description="Helical" evidence="5">
    <location>
        <begin position="135"/>
        <end position="151"/>
    </location>
</feature>
<dbReference type="Pfam" id="PF00067">
    <property type="entry name" value="p450"/>
    <property type="match status" value="1"/>
</dbReference>
<sequence length="596" mass="66608">MAFDNWKAVARPLLHGIATLFALRLWLSWTGTTHTVLVSVAAIGTALSLKYAWAAFRYHMARKSQIKGQLPPKYPAFIPYLGSLVSLAWDVGSLLSRATCYRGSLTSTRISILGSEVFVFQDRDTIIKMMKHPSLASPMSIIIITLSYLFGMPTKGLKAYRADDSGPLAKPFPGSHVAPQDRIDYFLHQAFNRAWSGPGLGPTTRRLRESLRCRVDLLGFSESWREVDDFFSLFGKTVIASLTHAVFGPSLLQLHPDLVDDLWAYDEVLPWLARGIPSFIMPGPYRIRDRVRGQLKSWYVFARQAFRESDIDPDGDGDPVWGSELVRHLQTVLHDERRTHDDDAMSAHDLALLWAANFNAVSGATLAGFHIFQDRVLLQRLRDEIEAHFEPGSDALLDRADPKDLLKLPLLSAIYAETLRLHVKVFFMASSPHDNVSLGKWKLPKGGIALVNSSISHTDVSLWNTKNGLHPLDSFWADRFLIDPADPLSGPVKPEARTAASRHASVRGDGGVNATERPYFSTEGLDGAWIPYGGGPSICPGRFLAKNVMFFTCALLVSEFDIEPLTERLELDPWRFGLGVGRPKYPVPVRVRKRRR</sequence>
<accession>A0AA39WIL7</accession>
<evidence type="ECO:0000313" key="7">
    <source>
        <dbReference type="Proteomes" id="UP001174934"/>
    </source>
</evidence>
<keyword evidence="5" id="KW-0812">Transmembrane</keyword>
<keyword evidence="2" id="KW-0349">Heme</keyword>
<dbReference type="SUPFAM" id="SSF48264">
    <property type="entry name" value="Cytochrome P450"/>
    <property type="match status" value="1"/>
</dbReference>
<comment type="similarity">
    <text evidence="1">Belongs to the cytochrome P450 family.</text>
</comment>
<dbReference type="InterPro" id="IPR036396">
    <property type="entry name" value="Cyt_P450_sf"/>
</dbReference>
<evidence type="ECO:0000256" key="1">
    <source>
        <dbReference type="ARBA" id="ARBA00010617"/>
    </source>
</evidence>
<protein>
    <submittedName>
        <fullName evidence="6">Cytochrome P450</fullName>
    </submittedName>
</protein>
<gene>
    <name evidence="6" type="ORF">B0T17DRAFT_367797</name>
</gene>
<evidence type="ECO:0000256" key="2">
    <source>
        <dbReference type="ARBA" id="ARBA00022617"/>
    </source>
</evidence>
<keyword evidence="5" id="KW-0472">Membrane</keyword>
<dbReference type="PANTHER" id="PTHR24304:SF2">
    <property type="entry name" value="24-HYDROXYCHOLESTEROL 7-ALPHA-HYDROXYLASE"/>
    <property type="match status" value="1"/>
</dbReference>
<reference evidence="6" key="1">
    <citation type="submission" date="2023-06" db="EMBL/GenBank/DDBJ databases">
        <title>Genome-scale phylogeny and comparative genomics of the fungal order Sordariales.</title>
        <authorList>
            <consortium name="Lawrence Berkeley National Laboratory"/>
            <person name="Hensen N."/>
            <person name="Bonometti L."/>
            <person name="Westerberg I."/>
            <person name="Brannstrom I.O."/>
            <person name="Guillou S."/>
            <person name="Cros-Aarteil S."/>
            <person name="Calhoun S."/>
            <person name="Haridas S."/>
            <person name="Kuo A."/>
            <person name="Mondo S."/>
            <person name="Pangilinan J."/>
            <person name="Riley R."/>
            <person name="LaButti K."/>
            <person name="Andreopoulos B."/>
            <person name="Lipzen A."/>
            <person name="Chen C."/>
            <person name="Yanf M."/>
            <person name="Daum C."/>
            <person name="Ng V."/>
            <person name="Clum A."/>
            <person name="Steindorff A."/>
            <person name="Ohm R."/>
            <person name="Martin F."/>
            <person name="Silar P."/>
            <person name="Natvig D."/>
            <person name="Lalanne C."/>
            <person name="Gautier V."/>
            <person name="Ament-velasquez S.L."/>
            <person name="Kruys A."/>
            <person name="Hutchinson M.I."/>
            <person name="Powell A.J."/>
            <person name="Barry K."/>
            <person name="Miller A.N."/>
            <person name="Grigoriev I.V."/>
            <person name="Debuchy R."/>
            <person name="Gladieux P."/>
            <person name="Thoren M.H."/>
            <person name="Johannesson H."/>
        </authorList>
    </citation>
    <scope>NUCLEOTIDE SEQUENCE</scope>
    <source>
        <strain evidence="6">SMH3391-2</strain>
    </source>
</reference>
<dbReference type="CDD" id="cd11040">
    <property type="entry name" value="CYP7_CYP8-like"/>
    <property type="match status" value="1"/>
</dbReference>
<dbReference type="Proteomes" id="UP001174934">
    <property type="component" value="Unassembled WGS sequence"/>
</dbReference>
<dbReference type="EMBL" id="JAULSR010000006">
    <property type="protein sequence ID" value="KAK0616091.1"/>
    <property type="molecule type" value="Genomic_DNA"/>
</dbReference>
<dbReference type="AlphaFoldDB" id="A0AA39WIL7"/>
<keyword evidence="5" id="KW-1133">Transmembrane helix</keyword>
<feature type="transmembrane region" description="Helical" evidence="5">
    <location>
        <begin position="35"/>
        <end position="56"/>
    </location>
</feature>
<keyword evidence="7" id="KW-1185">Reference proteome</keyword>
<dbReference type="PANTHER" id="PTHR24304">
    <property type="entry name" value="CYTOCHROME P450 FAMILY 7"/>
    <property type="match status" value="1"/>
</dbReference>